<dbReference type="PROSITE" id="PS51257">
    <property type="entry name" value="PROKAR_LIPOPROTEIN"/>
    <property type="match status" value="1"/>
</dbReference>
<dbReference type="Proteomes" id="UP000635885">
    <property type="component" value="Unassembled WGS sequence"/>
</dbReference>
<reference evidence="3" key="1">
    <citation type="journal article" date="2019" name="Int. J. Syst. Evol. Microbiol.">
        <title>The Global Catalogue of Microorganisms (GCM) 10K type strain sequencing project: providing services to taxonomists for standard genome sequencing and annotation.</title>
        <authorList>
            <consortium name="The Broad Institute Genomics Platform"/>
            <consortium name="The Broad Institute Genome Sequencing Center for Infectious Disease"/>
            <person name="Wu L."/>
            <person name="Ma J."/>
        </authorList>
    </citation>
    <scope>NUCLEOTIDE SEQUENCE [LARGE SCALE GENOMIC DNA]</scope>
    <source>
        <strain evidence="3">CGMCC 1.12479</strain>
    </source>
</reference>
<dbReference type="EMBL" id="BMFD01000005">
    <property type="protein sequence ID" value="GGC39243.1"/>
    <property type="molecule type" value="Genomic_DNA"/>
</dbReference>
<proteinExistence type="predicted"/>
<evidence type="ECO:0000313" key="3">
    <source>
        <dbReference type="Proteomes" id="UP000635885"/>
    </source>
</evidence>
<gene>
    <name evidence="2" type="ORF">GCM10010993_17530</name>
</gene>
<feature type="chain" id="PRO_5047281915" description="Cytochrome c domain-containing protein" evidence="1">
    <location>
        <begin position="19"/>
        <end position="165"/>
    </location>
</feature>
<evidence type="ECO:0008006" key="4">
    <source>
        <dbReference type="Google" id="ProtNLM"/>
    </source>
</evidence>
<comment type="caution">
    <text evidence="2">The sequence shown here is derived from an EMBL/GenBank/DDBJ whole genome shotgun (WGS) entry which is preliminary data.</text>
</comment>
<keyword evidence="3" id="KW-1185">Reference proteome</keyword>
<name>A0ABQ1ME84_9BACT</name>
<organism evidence="2 3">
    <name type="scientific">Belliella aquatica</name>
    <dbReference type="NCBI Taxonomy" id="1323734"/>
    <lineage>
        <taxon>Bacteria</taxon>
        <taxon>Pseudomonadati</taxon>
        <taxon>Bacteroidota</taxon>
        <taxon>Cytophagia</taxon>
        <taxon>Cytophagales</taxon>
        <taxon>Cyclobacteriaceae</taxon>
        <taxon>Belliella</taxon>
    </lineage>
</organism>
<protein>
    <recommendedName>
        <fullName evidence="4">Cytochrome c domain-containing protein</fullName>
    </recommendedName>
</protein>
<feature type="signal peptide" evidence="1">
    <location>
        <begin position="1"/>
        <end position="18"/>
    </location>
</feature>
<dbReference type="RefSeq" id="WP_188441881.1">
    <property type="nucleotide sequence ID" value="NZ_BMFD01000005.1"/>
</dbReference>
<keyword evidence="1" id="KW-0732">Signal</keyword>
<evidence type="ECO:0000256" key="1">
    <source>
        <dbReference type="SAM" id="SignalP"/>
    </source>
</evidence>
<sequence length="165" mass="18921">MKKTIFYLSILATFFACQTNTQTEETSTAVGHEGWLEGTTEEKFEEVAHQLGGFSRTMVEVSYRYSELYWAGMDENWGYADHQVEHIIEAMEDGLKRRPERAESAESFMKESIPAIEELIKKENKEEFLKGFRALTSGCNACHAKEGESYIMIAEPEIRTSPVRF</sequence>
<accession>A0ABQ1ME84</accession>
<evidence type="ECO:0000313" key="2">
    <source>
        <dbReference type="EMBL" id="GGC39243.1"/>
    </source>
</evidence>